<accession>A0A6C8GNA5</accession>
<evidence type="ECO:0000313" key="1">
    <source>
        <dbReference type="EMBL" id="EHC37554.1"/>
    </source>
</evidence>
<proteinExistence type="predicted"/>
<evidence type="ECO:0000313" key="2">
    <source>
        <dbReference type="Proteomes" id="UP000004906"/>
    </source>
</evidence>
<name>A0A6C8GNA5_SALET</name>
<reference evidence="1 2" key="1">
    <citation type="journal article" date="2011" name="BMC Genomics">
        <title>Genome sequencing reveals diversification of virulence factor content and possible host adaptation in distinct subpopulations of Salmonella enterica.</title>
        <authorList>
            <person name="den Bakker H.C."/>
            <person name="Moreno Switt A.I."/>
            <person name="Govoni G."/>
            <person name="Cummings C.A."/>
            <person name="Ranieri M.L."/>
            <person name="Degoricija L."/>
            <person name="Hoelzer K."/>
            <person name="Rodriguez-Rivera L.D."/>
            <person name="Brown S."/>
            <person name="Bolchacova E."/>
            <person name="Furtado M.R."/>
            <person name="Wiedmann M."/>
        </authorList>
    </citation>
    <scope>NUCLEOTIDE SEQUENCE [LARGE SCALE GENOMIC DNA]</scope>
    <source>
        <strain evidence="1 2">A4-669</strain>
    </source>
</reference>
<gene>
    <name evidence="1" type="ORF">LTSEADE_2027</name>
</gene>
<dbReference type="EMBL" id="AFCI01000700">
    <property type="protein sequence ID" value="EHC37554.1"/>
    <property type="molecule type" value="Genomic_DNA"/>
</dbReference>
<dbReference type="AlphaFoldDB" id="A0A6C8GNA5"/>
<dbReference type="Proteomes" id="UP000004906">
    <property type="component" value="Unassembled WGS sequence"/>
</dbReference>
<protein>
    <submittedName>
        <fullName evidence="1">Uncharacterized protein</fullName>
    </submittedName>
</protein>
<organism evidence="1 2">
    <name type="scientific">Salmonella enterica subsp. enterica serovar Adelaide str. A4-669</name>
    <dbReference type="NCBI Taxonomy" id="913063"/>
    <lineage>
        <taxon>Bacteria</taxon>
        <taxon>Pseudomonadati</taxon>
        <taxon>Pseudomonadota</taxon>
        <taxon>Gammaproteobacteria</taxon>
        <taxon>Enterobacterales</taxon>
        <taxon>Enterobacteriaceae</taxon>
        <taxon>Salmonella</taxon>
    </lineage>
</organism>
<sequence length="39" mass="4197">MITLSIGVAWVGLGRAAWTQPQEAQFPQAIIALAPDYVL</sequence>
<comment type="caution">
    <text evidence="1">The sequence shown here is derived from an EMBL/GenBank/DDBJ whole genome shotgun (WGS) entry which is preliminary data.</text>
</comment>